<evidence type="ECO:0000313" key="1">
    <source>
        <dbReference type="EMBL" id="KAG8239934.1"/>
    </source>
</evidence>
<sequence>MPKNNYKPFSVLTNRHKWKRVQLVAQATIDGNDDTDMSQIHVSDNVNFTAIECQASADVEYCNNFESVASESDSDTSSDGHEFELGDFSQNLAELPLSKSSSQMWPILLFLEDYPAILSFVVGMYHGHEKSNSWSEYLDNFVNDMIELKT</sequence>
<reference evidence="1" key="1">
    <citation type="submission" date="2013-04" db="EMBL/GenBank/DDBJ databases">
        <authorList>
            <person name="Qu J."/>
            <person name="Murali S.C."/>
            <person name="Bandaranaike D."/>
            <person name="Bellair M."/>
            <person name="Blankenburg K."/>
            <person name="Chao H."/>
            <person name="Dinh H."/>
            <person name="Doddapaneni H."/>
            <person name="Downs B."/>
            <person name="Dugan-Rocha S."/>
            <person name="Elkadiri S."/>
            <person name="Gnanaolivu R.D."/>
            <person name="Hernandez B."/>
            <person name="Javaid M."/>
            <person name="Jayaseelan J.C."/>
            <person name="Lee S."/>
            <person name="Li M."/>
            <person name="Ming W."/>
            <person name="Munidasa M."/>
            <person name="Muniz J."/>
            <person name="Nguyen L."/>
            <person name="Ongeri F."/>
            <person name="Osuji N."/>
            <person name="Pu L.-L."/>
            <person name="Puazo M."/>
            <person name="Qu C."/>
            <person name="Quiroz J."/>
            <person name="Raj R."/>
            <person name="Weissenberger G."/>
            <person name="Xin Y."/>
            <person name="Zou X."/>
            <person name="Han Y."/>
            <person name="Richards S."/>
            <person name="Worley K."/>
            <person name="Muzny D."/>
            <person name="Gibbs R."/>
        </authorList>
    </citation>
    <scope>NUCLEOTIDE SEQUENCE</scope>
    <source>
        <strain evidence="1">Sampled in the wild</strain>
    </source>
</reference>
<comment type="caution">
    <text evidence="1">The sequence shown here is derived from an EMBL/GenBank/DDBJ whole genome shotgun (WGS) entry which is preliminary data.</text>
</comment>
<reference evidence="1" key="2">
    <citation type="submission" date="2017-10" db="EMBL/GenBank/DDBJ databases">
        <title>Ladona fulva Genome sequencing and assembly.</title>
        <authorList>
            <person name="Murali S."/>
            <person name="Richards S."/>
            <person name="Bandaranaike D."/>
            <person name="Bellair M."/>
            <person name="Blankenburg K."/>
            <person name="Chao H."/>
            <person name="Dinh H."/>
            <person name="Doddapaneni H."/>
            <person name="Dugan-Rocha S."/>
            <person name="Elkadiri S."/>
            <person name="Gnanaolivu R."/>
            <person name="Hernandez B."/>
            <person name="Skinner E."/>
            <person name="Javaid M."/>
            <person name="Lee S."/>
            <person name="Li M."/>
            <person name="Ming W."/>
            <person name="Munidasa M."/>
            <person name="Muniz J."/>
            <person name="Nguyen L."/>
            <person name="Hughes D."/>
            <person name="Osuji N."/>
            <person name="Pu L.-L."/>
            <person name="Puazo M."/>
            <person name="Qu C."/>
            <person name="Quiroz J."/>
            <person name="Raj R."/>
            <person name="Weissenberger G."/>
            <person name="Xin Y."/>
            <person name="Zou X."/>
            <person name="Han Y."/>
            <person name="Worley K."/>
            <person name="Muzny D."/>
            <person name="Gibbs R."/>
        </authorList>
    </citation>
    <scope>NUCLEOTIDE SEQUENCE</scope>
    <source>
        <strain evidence="1">Sampled in the wild</strain>
    </source>
</reference>
<name>A0A8K0KR36_LADFU</name>
<evidence type="ECO:0000313" key="2">
    <source>
        <dbReference type="Proteomes" id="UP000792457"/>
    </source>
</evidence>
<accession>A0A8K0KR36</accession>
<protein>
    <submittedName>
        <fullName evidence="1">Uncharacterized protein</fullName>
    </submittedName>
</protein>
<dbReference type="EMBL" id="KZ310364">
    <property type="protein sequence ID" value="KAG8239934.1"/>
    <property type="molecule type" value="Genomic_DNA"/>
</dbReference>
<keyword evidence="2" id="KW-1185">Reference proteome</keyword>
<gene>
    <name evidence="1" type="ORF">J437_LFUL019521</name>
</gene>
<dbReference type="Proteomes" id="UP000792457">
    <property type="component" value="Unassembled WGS sequence"/>
</dbReference>
<organism evidence="1 2">
    <name type="scientific">Ladona fulva</name>
    <name type="common">Scarce chaser dragonfly</name>
    <name type="synonym">Libellula fulva</name>
    <dbReference type="NCBI Taxonomy" id="123851"/>
    <lineage>
        <taxon>Eukaryota</taxon>
        <taxon>Metazoa</taxon>
        <taxon>Ecdysozoa</taxon>
        <taxon>Arthropoda</taxon>
        <taxon>Hexapoda</taxon>
        <taxon>Insecta</taxon>
        <taxon>Pterygota</taxon>
        <taxon>Palaeoptera</taxon>
        <taxon>Odonata</taxon>
        <taxon>Epiprocta</taxon>
        <taxon>Anisoptera</taxon>
        <taxon>Libelluloidea</taxon>
        <taxon>Libellulidae</taxon>
        <taxon>Ladona</taxon>
    </lineage>
</organism>
<dbReference type="AlphaFoldDB" id="A0A8K0KR36"/>
<proteinExistence type="predicted"/>